<dbReference type="AlphaFoldDB" id="A0Y9W8"/>
<reference evidence="1 2" key="1">
    <citation type="journal article" date="2010" name="J. Bacteriol.">
        <title>Genome sequence of the oligotrophic marine Gammaproteobacterium HTCC2143, isolated from the Oregon Coast.</title>
        <authorList>
            <person name="Oh H.M."/>
            <person name="Kang I."/>
            <person name="Ferriera S."/>
            <person name="Giovannoni S.J."/>
            <person name="Cho J.C."/>
        </authorList>
    </citation>
    <scope>NUCLEOTIDE SEQUENCE [LARGE SCALE GENOMIC DNA]</scope>
    <source>
        <strain evidence="1 2">HTCC2143</strain>
    </source>
</reference>
<protein>
    <submittedName>
        <fullName evidence="1">Putative orphan protein</fullName>
    </submittedName>
</protein>
<comment type="caution">
    <text evidence="1">The sequence shown here is derived from an EMBL/GenBank/DDBJ whole genome shotgun (WGS) entry which is preliminary data.</text>
</comment>
<gene>
    <name evidence="1" type="ORF">GP2143_16741</name>
</gene>
<dbReference type="EMBL" id="AAVT01000001">
    <property type="protein sequence ID" value="EAW32922.1"/>
    <property type="molecule type" value="Genomic_DNA"/>
</dbReference>
<evidence type="ECO:0000313" key="2">
    <source>
        <dbReference type="Proteomes" id="UP000004931"/>
    </source>
</evidence>
<dbReference type="eggNOG" id="ENOG5033099">
    <property type="taxonomic scope" value="Bacteria"/>
</dbReference>
<dbReference type="Proteomes" id="UP000004931">
    <property type="component" value="Unassembled WGS sequence"/>
</dbReference>
<keyword evidence="2" id="KW-1185">Reference proteome</keyword>
<accession>A0Y9W8</accession>
<dbReference type="STRING" id="247633.GP2143_16741"/>
<proteinExistence type="predicted"/>
<evidence type="ECO:0000313" key="1">
    <source>
        <dbReference type="EMBL" id="EAW32922.1"/>
    </source>
</evidence>
<sequence length="156" mass="17976">MTTWDYRVIKKPSTPDQDATFQIHEVYYHDDGRIDCWNHVPVEPLGVSEPGLRNDVQSFLSAFRLPILEERFVNGRALLVEEKPKKTSSSIEEDYINKTARASGYINQILGNHILLKQEPHLREAYEKVDQALNELREIVVSNRKTDKKSSAVLAR</sequence>
<name>A0Y9W8_9GAMM</name>
<dbReference type="OrthoDB" id="6296564at2"/>
<organism evidence="1 2">
    <name type="scientific">marine gamma proteobacterium HTCC2143</name>
    <dbReference type="NCBI Taxonomy" id="247633"/>
    <lineage>
        <taxon>Bacteria</taxon>
        <taxon>Pseudomonadati</taxon>
        <taxon>Pseudomonadota</taxon>
        <taxon>Gammaproteobacteria</taxon>
        <taxon>Cellvibrionales</taxon>
        <taxon>Spongiibacteraceae</taxon>
        <taxon>BD1-7 clade</taxon>
    </lineage>
</organism>